<sequence length="95" mass="10869">MRKESAICCVQDDFWVRILHTSDLWRHSYCQKTYEDQPDGRHHLAYALSFVAHGFRSLRSIAAVPRVVEASCYAWVLPSSFHAQTGRPTTSENDG</sequence>
<reference evidence="1 2" key="1">
    <citation type="journal article" date="2010" name="Nat. Biotechnol.">
        <title>Genome sequence of the model mushroom Schizophyllum commune.</title>
        <authorList>
            <person name="Ohm R.A."/>
            <person name="de Jong J.F."/>
            <person name="Lugones L.G."/>
            <person name="Aerts A."/>
            <person name="Kothe E."/>
            <person name="Stajich J.E."/>
            <person name="de Vries R.P."/>
            <person name="Record E."/>
            <person name="Levasseur A."/>
            <person name="Baker S.E."/>
            <person name="Bartholomew K.A."/>
            <person name="Coutinho P.M."/>
            <person name="Erdmann S."/>
            <person name="Fowler T.J."/>
            <person name="Gathman A.C."/>
            <person name="Lombard V."/>
            <person name="Henrissat B."/>
            <person name="Knabe N."/>
            <person name="Kuees U."/>
            <person name="Lilly W.W."/>
            <person name="Lindquist E."/>
            <person name="Lucas S."/>
            <person name="Magnuson J.K."/>
            <person name="Piumi F."/>
            <person name="Raudaskoski M."/>
            <person name="Salamov A."/>
            <person name="Schmutz J."/>
            <person name="Schwarze F.W.M.R."/>
            <person name="vanKuyk P.A."/>
            <person name="Horton J.S."/>
            <person name="Grigoriev I.V."/>
            <person name="Woesten H.A.B."/>
        </authorList>
    </citation>
    <scope>NUCLEOTIDE SEQUENCE [LARGE SCALE GENOMIC DNA]</scope>
    <source>
        <strain evidence="2">H4-8 / FGSC 9210</strain>
    </source>
</reference>
<dbReference type="Proteomes" id="UP000007431">
    <property type="component" value="Unassembled WGS sequence"/>
</dbReference>
<dbReference type="VEuPathDB" id="FungiDB:SCHCODRAFT_02607941"/>
<dbReference type="AlphaFoldDB" id="D8PV86"/>
<dbReference type="InParanoid" id="D8PV86"/>
<accession>D8PV86</accession>
<protein>
    <submittedName>
        <fullName evidence="1">Expressed protein</fullName>
    </submittedName>
</protein>
<organism evidence="2">
    <name type="scientific">Schizophyllum commune (strain H4-8 / FGSC 9210)</name>
    <name type="common">Split gill fungus</name>
    <dbReference type="NCBI Taxonomy" id="578458"/>
    <lineage>
        <taxon>Eukaryota</taxon>
        <taxon>Fungi</taxon>
        <taxon>Dikarya</taxon>
        <taxon>Basidiomycota</taxon>
        <taxon>Agaricomycotina</taxon>
        <taxon>Agaricomycetes</taxon>
        <taxon>Agaricomycetidae</taxon>
        <taxon>Agaricales</taxon>
        <taxon>Schizophyllaceae</taxon>
        <taxon>Schizophyllum</taxon>
    </lineage>
</organism>
<gene>
    <name evidence="1" type="ORF">SCHCODRAFT_84394</name>
</gene>
<evidence type="ECO:0000313" key="1">
    <source>
        <dbReference type="EMBL" id="EFI99988.1"/>
    </source>
</evidence>
<evidence type="ECO:0000313" key="2">
    <source>
        <dbReference type="Proteomes" id="UP000007431"/>
    </source>
</evidence>
<dbReference type="EMBL" id="GL377303">
    <property type="protein sequence ID" value="EFI99988.1"/>
    <property type="molecule type" value="Genomic_DNA"/>
</dbReference>
<keyword evidence="2" id="KW-1185">Reference proteome</keyword>
<proteinExistence type="predicted"/>
<dbReference type="HOGENOM" id="CLU_2373996_0_0_1"/>
<name>D8PV86_SCHCM</name>